<protein>
    <submittedName>
        <fullName evidence="4">ATPase</fullName>
    </submittedName>
</protein>
<dbReference type="Proteomes" id="UP000220251">
    <property type="component" value="Unassembled WGS sequence"/>
</dbReference>
<dbReference type="PANTHER" id="PTHR11638:SF188">
    <property type="entry name" value="ATP-DEPENDENT CLP PROTEASE ATP-BINDING SUBUNIT CLPL"/>
    <property type="match status" value="1"/>
</dbReference>
<dbReference type="GO" id="GO:0034605">
    <property type="term" value="P:cellular response to heat"/>
    <property type="evidence" value="ECO:0007669"/>
    <property type="project" value="TreeGrafter"/>
</dbReference>
<feature type="domain" description="AAA+ ATPase" evidence="3">
    <location>
        <begin position="1"/>
        <end position="142"/>
    </location>
</feature>
<dbReference type="SMART" id="SM00382">
    <property type="entry name" value="AAA"/>
    <property type="match status" value="1"/>
</dbReference>
<dbReference type="GO" id="GO:0005524">
    <property type="term" value="F:ATP binding"/>
    <property type="evidence" value="ECO:0007669"/>
    <property type="project" value="UniProtKB-KW"/>
</dbReference>
<dbReference type="InterPro" id="IPR027417">
    <property type="entry name" value="P-loop_NTPase"/>
</dbReference>
<keyword evidence="5" id="KW-1185">Reference proteome</keyword>
<keyword evidence="1" id="KW-0547">Nucleotide-binding</keyword>
<keyword evidence="2" id="KW-0067">ATP-binding</keyword>
<evidence type="ECO:0000313" key="4">
    <source>
        <dbReference type="EMBL" id="CRX39141.1"/>
    </source>
</evidence>
<evidence type="ECO:0000256" key="2">
    <source>
        <dbReference type="ARBA" id="ARBA00022840"/>
    </source>
</evidence>
<reference evidence="5" key="1">
    <citation type="submission" date="2015-06" db="EMBL/GenBank/DDBJ databases">
        <authorList>
            <person name="Bertelli C."/>
        </authorList>
    </citation>
    <scope>NUCLEOTIDE SEQUENCE [LARGE SCALE GENOMIC DNA]</scope>
    <source>
        <strain evidence="5">CRIB-30</strain>
    </source>
</reference>
<proteinExistence type="predicted"/>
<dbReference type="GO" id="GO:0005737">
    <property type="term" value="C:cytoplasm"/>
    <property type="evidence" value="ECO:0007669"/>
    <property type="project" value="TreeGrafter"/>
</dbReference>
<dbReference type="InterPro" id="IPR003593">
    <property type="entry name" value="AAA+_ATPase"/>
</dbReference>
<dbReference type="InterPro" id="IPR003959">
    <property type="entry name" value="ATPase_AAA_core"/>
</dbReference>
<accession>A0A0H5DR40</accession>
<dbReference type="SUPFAM" id="SSF52540">
    <property type="entry name" value="P-loop containing nucleoside triphosphate hydrolases"/>
    <property type="match status" value="1"/>
</dbReference>
<dbReference type="Pfam" id="PF00004">
    <property type="entry name" value="AAA"/>
    <property type="match status" value="1"/>
</dbReference>
<evidence type="ECO:0000313" key="5">
    <source>
        <dbReference type="Proteomes" id="UP000220251"/>
    </source>
</evidence>
<dbReference type="InterPro" id="IPR050130">
    <property type="entry name" value="ClpA_ClpB"/>
</dbReference>
<organism evidence="4 5">
    <name type="scientific">Estrella lausannensis</name>
    <dbReference type="NCBI Taxonomy" id="483423"/>
    <lineage>
        <taxon>Bacteria</taxon>
        <taxon>Pseudomonadati</taxon>
        <taxon>Chlamydiota</taxon>
        <taxon>Chlamydiia</taxon>
        <taxon>Parachlamydiales</taxon>
        <taxon>Candidatus Criblamydiaceae</taxon>
        <taxon>Estrella</taxon>
    </lineage>
</organism>
<evidence type="ECO:0000259" key="3">
    <source>
        <dbReference type="SMART" id="SM00382"/>
    </source>
</evidence>
<dbReference type="GO" id="GO:0016887">
    <property type="term" value="F:ATP hydrolysis activity"/>
    <property type="evidence" value="ECO:0007669"/>
    <property type="project" value="InterPro"/>
</dbReference>
<dbReference type="EMBL" id="CWGJ01000026">
    <property type="protein sequence ID" value="CRX39141.1"/>
    <property type="molecule type" value="Genomic_DNA"/>
</dbReference>
<gene>
    <name evidence="4" type="ORF">ELAC_1816</name>
</gene>
<name>A0A0H5DR40_9BACT</name>
<dbReference type="CDD" id="cd00009">
    <property type="entry name" value="AAA"/>
    <property type="match status" value="1"/>
</dbReference>
<dbReference type="Gene3D" id="3.40.50.300">
    <property type="entry name" value="P-loop containing nucleotide triphosphate hydrolases"/>
    <property type="match status" value="1"/>
</dbReference>
<dbReference type="AlphaFoldDB" id="A0A0H5DR40"/>
<dbReference type="PANTHER" id="PTHR11638">
    <property type="entry name" value="ATP-DEPENDENT CLP PROTEASE"/>
    <property type="match status" value="1"/>
</dbReference>
<sequence>MKRHALLVGPSRVGKSLTAKAFAQAIERGDYPFLSGKTVFRINTADLVGHQASFLGGGNTILNKISDAMGRFRGDIILVLDEVHMACKEGEKLADQLKPFLDENGDFVHVIGITTEDEYRHVRENNAFALRFDCIPITNTSKEETVQLLADMALTNAAHPLLQEGVLDFIVDADRDAVVPQPATALKRLKKCITQVEKGQMPDHDAKMEILSRKIRALRSRLLVAAGSLDESRAKLAKLKRKLKAREAKVALKRGAVERLYREKEKFIALKDDFYRAALKIGPLAGNTIGSAERANINRLSLMRRFLLPAYFSYLERESKELKVPLVIDKQLASEVFASDNH</sequence>
<evidence type="ECO:0000256" key="1">
    <source>
        <dbReference type="ARBA" id="ARBA00022741"/>
    </source>
</evidence>